<dbReference type="InterPro" id="IPR017970">
    <property type="entry name" value="Homeobox_CS"/>
</dbReference>
<accession>A0A6S7KYV0</accession>
<keyword evidence="5 6" id="KW-0539">Nucleus</keyword>
<dbReference type="InterPro" id="IPR001356">
    <property type="entry name" value="HD"/>
</dbReference>
<dbReference type="CDD" id="cd00086">
    <property type="entry name" value="homeodomain"/>
    <property type="match status" value="1"/>
</dbReference>
<dbReference type="FunFam" id="1.10.10.60:FF:000057">
    <property type="entry name" value="Short stature homeobox 2"/>
    <property type="match status" value="1"/>
</dbReference>
<comment type="subcellular location">
    <subcellularLocation>
        <location evidence="1 6 7">Nucleus</location>
    </subcellularLocation>
</comment>
<dbReference type="EMBL" id="CACRXK020018761">
    <property type="protein sequence ID" value="CAB4032863.1"/>
    <property type="molecule type" value="Genomic_DNA"/>
</dbReference>
<evidence type="ECO:0000256" key="6">
    <source>
        <dbReference type="PROSITE-ProRule" id="PRU00108"/>
    </source>
</evidence>
<dbReference type="InterPro" id="IPR003654">
    <property type="entry name" value="OAR_dom"/>
</dbReference>
<dbReference type="OrthoDB" id="6159439at2759"/>
<dbReference type="PROSITE" id="PS50803">
    <property type="entry name" value="OAR"/>
    <property type="match status" value="1"/>
</dbReference>
<evidence type="ECO:0000313" key="9">
    <source>
        <dbReference type="Proteomes" id="UP001152795"/>
    </source>
</evidence>
<evidence type="ECO:0000256" key="5">
    <source>
        <dbReference type="ARBA" id="ARBA00023242"/>
    </source>
</evidence>
<keyword evidence="9" id="KW-1185">Reference proteome</keyword>
<sequence length="243" mass="27863">MEKLTAFVSRFEGEKTSSSEDIVAHSSRTSTSSPVFSSSHAFNIANILSKETGSRYRNEVRGEHLQLGSNMPEASSGCERESHTGAIRVKSSRNRKNFSAEQLSELERLFDQTHYPDAFMREAIARRLMLSESRVQIWFQNRRAKSRRQEVNSNRGTGLPATKTTYSENHALQELFQRWSHRPYTFPTLNLHSPGSSLIPLTHDHREAYCDRSTALKNSQRQSSIAELRMKARQHTETYMSNH</sequence>
<dbReference type="GO" id="GO:0005634">
    <property type="term" value="C:nucleus"/>
    <property type="evidence" value="ECO:0007669"/>
    <property type="project" value="UniProtKB-SubCell"/>
</dbReference>
<gene>
    <name evidence="8" type="ORF">PACLA_8A021981</name>
</gene>
<dbReference type="Pfam" id="PF00046">
    <property type="entry name" value="Homeodomain"/>
    <property type="match status" value="1"/>
</dbReference>
<evidence type="ECO:0000256" key="2">
    <source>
        <dbReference type="ARBA" id="ARBA00022473"/>
    </source>
</evidence>
<dbReference type="InterPro" id="IPR052631">
    <property type="entry name" value="Paired_homeobox_Bicoid"/>
</dbReference>
<keyword evidence="2" id="KW-0217">Developmental protein</keyword>
<protein>
    <submittedName>
        <fullName evidence="8">Short stature homeobox 2</fullName>
    </submittedName>
</protein>
<dbReference type="SMART" id="SM00389">
    <property type="entry name" value="HOX"/>
    <property type="match status" value="1"/>
</dbReference>
<comment type="caution">
    <text evidence="8">The sequence shown here is derived from an EMBL/GenBank/DDBJ whole genome shotgun (WGS) entry which is preliminary data.</text>
</comment>
<dbReference type="GO" id="GO:1990837">
    <property type="term" value="F:sequence-specific double-stranded DNA binding"/>
    <property type="evidence" value="ECO:0007669"/>
    <property type="project" value="TreeGrafter"/>
</dbReference>
<dbReference type="PROSITE" id="PS00027">
    <property type="entry name" value="HOMEOBOX_1"/>
    <property type="match status" value="1"/>
</dbReference>
<evidence type="ECO:0000256" key="7">
    <source>
        <dbReference type="RuleBase" id="RU000682"/>
    </source>
</evidence>
<proteinExistence type="predicted"/>
<dbReference type="SUPFAM" id="SSF46689">
    <property type="entry name" value="Homeodomain-like"/>
    <property type="match status" value="1"/>
</dbReference>
<dbReference type="Pfam" id="PF03826">
    <property type="entry name" value="OAR"/>
    <property type="match status" value="1"/>
</dbReference>
<evidence type="ECO:0000256" key="3">
    <source>
        <dbReference type="ARBA" id="ARBA00023125"/>
    </source>
</evidence>
<dbReference type="InterPro" id="IPR009057">
    <property type="entry name" value="Homeodomain-like_sf"/>
</dbReference>
<evidence type="ECO:0000313" key="8">
    <source>
        <dbReference type="EMBL" id="CAB4032863.1"/>
    </source>
</evidence>
<dbReference type="PROSITE" id="PS50071">
    <property type="entry name" value="HOMEOBOX_2"/>
    <property type="match status" value="1"/>
</dbReference>
<name>A0A6S7KYV0_PARCT</name>
<evidence type="ECO:0000256" key="1">
    <source>
        <dbReference type="ARBA" id="ARBA00004123"/>
    </source>
</evidence>
<reference evidence="8" key="1">
    <citation type="submission" date="2020-04" db="EMBL/GenBank/DDBJ databases">
        <authorList>
            <person name="Alioto T."/>
            <person name="Alioto T."/>
            <person name="Gomez Garrido J."/>
        </authorList>
    </citation>
    <scope>NUCLEOTIDE SEQUENCE</scope>
    <source>
        <strain evidence="8">A484AB</strain>
    </source>
</reference>
<feature type="DNA-binding region" description="Homeobox" evidence="6">
    <location>
        <begin position="91"/>
        <end position="150"/>
    </location>
</feature>
<keyword evidence="3 6" id="KW-0238">DNA-binding</keyword>
<dbReference type="PANTHER" id="PTHR46255:SF3">
    <property type="entry name" value="HOMEOBOX DOMAIN-CONTAINING PROTEIN"/>
    <property type="match status" value="1"/>
</dbReference>
<keyword evidence="4 6" id="KW-0371">Homeobox</keyword>
<dbReference type="AlphaFoldDB" id="A0A6S7KYV0"/>
<dbReference type="Gene3D" id="1.10.10.60">
    <property type="entry name" value="Homeodomain-like"/>
    <property type="match status" value="1"/>
</dbReference>
<organism evidence="8 9">
    <name type="scientific">Paramuricea clavata</name>
    <name type="common">Red gorgonian</name>
    <name type="synonym">Violescent sea-whip</name>
    <dbReference type="NCBI Taxonomy" id="317549"/>
    <lineage>
        <taxon>Eukaryota</taxon>
        <taxon>Metazoa</taxon>
        <taxon>Cnidaria</taxon>
        <taxon>Anthozoa</taxon>
        <taxon>Octocorallia</taxon>
        <taxon>Malacalcyonacea</taxon>
        <taxon>Plexauridae</taxon>
        <taxon>Paramuricea</taxon>
    </lineage>
</organism>
<dbReference type="Proteomes" id="UP001152795">
    <property type="component" value="Unassembled WGS sequence"/>
</dbReference>
<evidence type="ECO:0000256" key="4">
    <source>
        <dbReference type="ARBA" id="ARBA00023155"/>
    </source>
</evidence>
<dbReference type="GO" id="GO:0000981">
    <property type="term" value="F:DNA-binding transcription factor activity, RNA polymerase II-specific"/>
    <property type="evidence" value="ECO:0007669"/>
    <property type="project" value="InterPro"/>
</dbReference>
<dbReference type="PANTHER" id="PTHR46255">
    <property type="entry name" value="SHORT STATURE HOMEOBOX"/>
    <property type="match status" value="1"/>
</dbReference>